<keyword evidence="7 10" id="KW-0368">Histidine biosynthesis</keyword>
<comment type="similarity">
    <text evidence="10">In the N-terminal section; belongs to the histidinol-phosphatase family.</text>
</comment>
<feature type="binding site" evidence="10">
    <location>
        <position position="8"/>
    </location>
    <ligand>
        <name>Mg(2+)</name>
        <dbReference type="ChEBI" id="CHEBI:18420"/>
    </ligand>
</feature>
<dbReference type="InterPro" id="IPR006549">
    <property type="entry name" value="HAD-SF_hydro_IIIA"/>
</dbReference>
<reference evidence="11 12" key="1">
    <citation type="submission" date="2014-09" db="EMBL/GenBank/DDBJ databases">
        <title>A draft genome sequence for Xanthomonas axonopodis pv. vasculorum NCPPB 900.</title>
        <authorList>
            <person name="Harrison J."/>
            <person name="Studholme D.J."/>
        </authorList>
    </citation>
    <scope>NUCLEOTIDE SEQUENCE [LARGE SCALE GENOMIC DNA]</scope>
    <source>
        <strain evidence="11 12">NCPPB 900</strain>
    </source>
</reference>
<evidence type="ECO:0000256" key="10">
    <source>
        <dbReference type="HAMAP-Rule" id="MF_01022"/>
    </source>
</evidence>
<dbReference type="GeneID" id="58003574"/>
<dbReference type="eggNOG" id="COG0131">
    <property type="taxonomic scope" value="Bacteria"/>
</dbReference>
<dbReference type="FunFam" id="3.30.230.40:FF:000001">
    <property type="entry name" value="Imidazoleglycerol-phosphate dehydratase HisB"/>
    <property type="match status" value="1"/>
</dbReference>
<dbReference type="SUPFAM" id="SSF56784">
    <property type="entry name" value="HAD-like"/>
    <property type="match status" value="1"/>
</dbReference>
<gene>
    <name evidence="10" type="primary">hisB</name>
    <name evidence="11" type="ORF">GW15_0213930</name>
</gene>
<keyword evidence="8 10" id="KW-0456">Lyase</keyword>
<evidence type="ECO:0000256" key="4">
    <source>
        <dbReference type="ARBA" id="ARBA00022723"/>
    </source>
</evidence>
<keyword evidence="2 10" id="KW-0963">Cytoplasm</keyword>
<comment type="similarity">
    <text evidence="10">In the C-terminal section; belongs to the imidazoleglycerol-phosphate dehydratase family.</text>
</comment>
<keyword evidence="3 10" id="KW-0028">Amino-acid biosynthesis</keyword>
<dbReference type="InterPro" id="IPR020566">
    <property type="entry name" value="His_synth_bifunc_HisB"/>
</dbReference>
<dbReference type="AlphaFoldDB" id="A0A098PXK1"/>
<evidence type="ECO:0000256" key="1">
    <source>
        <dbReference type="ARBA" id="ARBA00005047"/>
    </source>
</evidence>
<comment type="caution">
    <text evidence="10">Lacks conserved residue(s) required for the propagation of feature annotation.</text>
</comment>
<dbReference type="PANTHER" id="PTHR23133:SF2">
    <property type="entry name" value="IMIDAZOLEGLYCEROL-PHOSPHATE DEHYDRATASE"/>
    <property type="match status" value="1"/>
</dbReference>
<dbReference type="InterPro" id="IPR000807">
    <property type="entry name" value="ImidazoleglycerolP_deHydtase"/>
</dbReference>
<evidence type="ECO:0000313" key="11">
    <source>
        <dbReference type="EMBL" id="KGE51506.1"/>
    </source>
</evidence>
<comment type="pathway">
    <text evidence="1 10">Amino-acid biosynthesis; L-histidine biosynthesis; L-histidine from 5-phospho-alpha-D-ribose 1-diphosphate: step 6/9.</text>
</comment>
<dbReference type="PROSITE" id="PS00954">
    <property type="entry name" value="IGP_DEHYDRATASE_1"/>
    <property type="match status" value="1"/>
</dbReference>
<keyword evidence="6 10" id="KW-0460">Magnesium</keyword>
<dbReference type="InterPro" id="IPR038494">
    <property type="entry name" value="IGPD_sf"/>
</dbReference>
<dbReference type="Proteomes" id="UP000028012">
    <property type="component" value="Unassembled WGS sequence"/>
</dbReference>
<dbReference type="FunFam" id="3.30.230.40:FF:000003">
    <property type="entry name" value="Imidazoleglycerol-phosphate dehydratase HisB"/>
    <property type="match status" value="1"/>
</dbReference>
<dbReference type="InterPro" id="IPR036412">
    <property type="entry name" value="HAD-like_sf"/>
</dbReference>
<keyword evidence="4 10" id="KW-0479">Metal-binding</keyword>
<dbReference type="eggNOG" id="COG0241">
    <property type="taxonomic scope" value="Bacteria"/>
</dbReference>
<dbReference type="NCBIfam" id="TIGR01656">
    <property type="entry name" value="Histidinol-ppas"/>
    <property type="match status" value="1"/>
</dbReference>
<dbReference type="NCBIfam" id="NF003937">
    <property type="entry name" value="PRK05446.1"/>
    <property type="match status" value="1"/>
</dbReference>
<dbReference type="Gene3D" id="3.30.230.40">
    <property type="entry name" value="Imidazole glycerol phosphate dehydratase, domain 1"/>
    <property type="match status" value="2"/>
</dbReference>
<evidence type="ECO:0000256" key="5">
    <source>
        <dbReference type="ARBA" id="ARBA00022801"/>
    </source>
</evidence>
<dbReference type="EC" id="4.2.1.19" evidence="10"/>
<dbReference type="UniPathway" id="UPA00031">
    <property type="reaction ID" value="UER00011"/>
</dbReference>
<dbReference type="Pfam" id="PF13242">
    <property type="entry name" value="Hydrolase_like"/>
    <property type="match status" value="1"/>
</dbReference>
<evidence type="ECO:0000313" key="12">
    <source>
        <dbReference type="Proteomes" id="UP000028012"/>
    </source>
</evidence>
<feature type="active site" description="Nucleophile" evidence="10">
    <location>
        <position position="8"/>
    </location>
</feature>
<dbReference type="GO" id="GO:0005737">
    <property type="term" value="C:cytoplasm"/>
    <property type="evidence" value="ECO:0007669"/>
    <property type="project" value="UniProtKB-SubCell"/>
</dbReference>
<dbReference type="InterPro" id="IPR020565">
    <property type="entry name" value="ImidazoleglycerP_deHydtase_CS"/>
</dbReference>
<dbReference type="HAMAP" id="MF_00076">
    <property type="entry name" value="HisB"/>
    <property type="match status" value="1"/>
</dbReference>
<keyword evidence="5 10" id="KW-0378">Hydrolase</keyword>
<evidence type="ECO:0000256" key="3">
    <source>
        <dbReference type="ARBA" id="ARBA00022605"/>
    </source>
</evidence>
<keyword evidence="9 10" id="KW-0511">Multifunctional enzyme</keyword>
<dbReference type="NCBIfam" id="TIGR01261">
    <property type="entry name" value="hisB_Nterm"/>
    <property type="match status" value="1"/>
</dbReference>
<comment type="cofactor">
    <cofactor evidence="10">
        <name>Mg(2+)</name>
        <dbReference type="ChEBI" id="CHEBI:18420"/>
    </cofactor>
</comment>
<feature type="region of interest" description="Imidazoleglycerol-phosphate dehydratase" evidence="10">
    <location>
        <begin position="169"/>
        <end position="375"/>
    </location>
</feature>
<dbReference type="GO" id="GO:0000105">
    <property type="term" value="P:L-histidine biosynthetic process"/>
    <property type="evidence" value="ECO:0007669"/>
    <property type="project" value="UniProtKB-UniRule"/>
</dbReference>
<dbReference type="PANTHER" id="PTHR23133">
    <property type="entry name" value="IMIDAZOLEGLYCEROL-PHOSPHATE DEHYDRATASE HIS7"/>
    <property type="match status" value="1"/>
</dbReference>
<comment type="pathway">
    <text evidence="10">Amino-acid biosynthesis; L-histidine biosynthesis; L-histidine from 5-phospho-alpha-D-ribose 1-diphosphate: step 8/9.</text>
</comment>
<name>A0A098PXK1_9XANT</name>
<dbReference type="HOGENOM" id="CLU_044308_0_0_6"/>
<dbReference type="Pfam" id="PF00475">
    <property type="entry name" value="IGPD"/>
    <property type="match status" value="1"/>
</dbReference>
<dbReference type="STRING" id="325777.GW15_0213930"/>
<dbReference type="InterPro" id="IPR005954">
    <property type="entry name" value="HisB_N"/>
</dbReference>
<feature type="active site" description="Proton donor" evidence="10">
    <location>
        <position position="10"/>
    </location>
</feature>
<accession>A0A098PXK1</accession>
<protein>
    <recommendedName>
        <fullName evidence="10">Histidine biosynthesis bifunctional protein HisB</fullName>
    </recommendedName>
    <domain>
        <recommendedName>
            <fullName evidence="10">Histidinol-phosphatase</fullName>
            <ecNumber evidence="10">3.1.3.15</ecNumber>
        </recommendedName>
    </domain>
    <domain>
        <recommendedName>
            <fullName evidence="10">Imidazoleglycerol-phosphate dehydratase</fullName>
            <shortName evidence="10">IGPD</shortName>
            <ecNumber evidence="10">4.2.1.19</ecNumber>
        </recommendedName>
    </domain>
</protein>
<dbReference type="Gene3D" id="3.40.50.1000">
    <property type="entry name" value="HAD superfamily/HAD-like"/>
    <property type="match status" value="1"/>
</dbReference>
<dbReference type="EMBL" id="JPHD02000093">
    <property type="protein sequence ID" value="KGE51506.1"/>
    <property type="molecule type" value="Genomic_DNA"/>
</dbReference>
<dbReference type="NCBIfam" id="TIGR01662">
    <property type="entry name" value="HAD-SF-IIIA"/>
    <property type="match status" value="1"/>
</dbReference>
<organism evidence="11 12">
    <name type="scientific">Xanthomonas axonopodis pv. vasculorum</name>
    <dbReference type="NCBI Taxonomy" id="325777"/>
    <lineage>
        <taxon>Bacteria</taxon>
        <taxon>Pseudomonadati</taxon>
        <taxon>Pseudomonadota</taxon>
        <taxon>Gammaproteobacteria</taxon>
        <taxon>Lysobacterales</taxon>
        <taxon>Lysobacteraceae</taxon>
        <taxon>Xanthomonas</taxon>
    </lineage>
</organism>
<evidence type="ECO:0000256" key="7">
    <source>
        <dbReference type="ARBA" id="ARBA00023102"/>
    </source>
</evidence>
<comment type="subcellular location">
    <subcellularLocation>
        <location evidence="10">Cytoplasm</location>
    </subcellularLocation>
</comment>
<comment type="caution">
    <text evidence="11">The sequence shown here is derived from an EMBL/GenBank/DDBJ whole genome shotgun (WGS) entry which is preliminary data.</text>
</comment>
<feature type="binding site" evidence="10">
    <location>
        <position position="128"/>
    </location>
    <ligand>
        <name>Mg(2+)</name>
        <dbReference type="ChEBI" id="CHEBI:18420"/>
    </ligand>
</feature>
<dbReference type="InterPro" id="IPR006543">
    <property type="entry name" value="Histidinol-phos"/>
</dbReference>
<dbReference type="GO" id="GO:0004401">
    <property type="term" value="F:histidinol-phosphatase activity"/>
    <property type="evidence" value="ECO:0007669"/>
    <property type="project" value="UniProtKB-UniRule"/>
</dbReference>
<evidence type="ECO:0000256" key="9">
    <source>
        <dbReference type="ARBA" id="ARBA00023268"/>
    </source>
</evidence>
<evidence type="ECO:0000256" key="8">
    <source>
        <dbReference type="ARBA" id="ARBA00023239"/>
    </source>
</evidence>
<sequence>MTPILFVDRDGTLITEPADYQIDAYEKLRFVDHVIPAMLKLRDAGYQFVIVSNQDGLGSESFPRASFDGPNNLMLQIFASQGIEFRDVLIDCSWPADNAPTRKPGIGLMLPYLQDRTIDWARSAMVGDRITDIQFAHNLNIRGFQLRTDEFGGEWDWPGIAHELADAPRRAVVQRNTKETRIRVELDLDRVAEPKTATGLPFFDHMLEQIGKHGGFALEIRAEGDLHIDEHHTIEDTGLALGQALREALGDKRGIGRYGFDPESSPWQVAGDRAQHGFTLPMDETIASAALDFSGRPYFVFDGEFKRERVGDMPTELVPHFFRSICDASGLNLHLTVRGENDHHKVEVCFKALARALRQAIRREGTALPTTKGAL</sequence>
<dbReference type="InterPro" id="IPR023214">
    <property type="entry name" value="HAD_sf"/>
</dbReference>
<dbReference type="GO" id="GO:0004424">
    <property type="term" value="F:imidazoleglycerol-phosphate dehydratase activity"/>
    <property type="evidence" value="ECO:0007669"/>
    <property type="project" value="UniProtKB-UniRule"/>
</dbReference>
<comment type="catalytic activity">
    <reaction evidence="10">
        <text>D-erythro-1-(imidazol-4-yl)glycerol 3-phosphate = 3-(imidazol-4-yl)-2-oxopropyl phosphate + H2O</text>
        <dbReference type="Rhea" id="RHEA:11040"/>
        <dbReference type="ChEBI" id="CHEBI:15377"/>
        <dbReference type="ChEBI" id="CHEBI:57766"/>
        <dbReference type="ChEBI" id="CHEBI:58278"/>
        <dbReference type="EC" id="4.2.1.19"/>
    </reaction>
</comment>
<dbReference type="CDD" id="cd07914">
    <property type="entry name" value="IGPD"/>
    <property type="match status" value="1"/>
</dbReference>
<dbReference type="GO" id="GO:0046872">
    <property type="term" value="F:metal ion binding"/>
    <property type="evidence" value="ECO:0007669"/>
    <property type="project" value="UniProtKB-KW"/>
</dbReference>
<dbReference type="InterPro" id="IPR020568">
    <property type="entry name" value="Ribosomal_Su5_D2-typ_SF"/>
</dbReference>
<evidence type="ECO:0000256" key="6">
    <source>
        <dbReference type="ARBA" id="ARBA00022842"/>
    </source>
</evidence>
<feature type="binding site" evidence="10">
    <location>
        <position position="10"/>
    </location>
    <ligand>
        <name>Mg(2+)</name>
        <dbReference type="ChEBI" id="CHEBI:18420"/>
    </ligand>
</feature>
<evidence type="ECO:0000256" key="2">
    <source>
        <dbReference type="ARBA" id="ARBA00022490"/>
    </source>
</evidence>
<feature type="region of interest" description="Histidinol-phosphatase" evidence="10">
    <location>
        <begin position="1"/>
        <end position="168"/>
    </location>
</feature>
<dbReference type="SUPFAM" id="SSF54211">
    <property type="entry name" value="Ribosomal protein S5 domain 2-like"/>
    <property type="match status" value="2"/>
</dbReference>
<dbReference type="HAMAP" id="MF_01022">
    <property type="entry name" value="Bifunc_HisB"/>
    <property type="match status" value="1"/>
</dbReference>
<dbReference type="EC" id="3.1.3.15" evidence="10"/>
<dbReference type="RefSeq" id="WP_042823318.1">
    <property type="nucleotide sequence ID" value="NZ_CP053649.1"/>
</dbReference>
<proteinExistence type="inferred from homology"/>
<comment type="catalytic activity">
    <reaction evidence="10">
        <text>L-histidinol phosphate + H2O = L-histidinol + phosphate</text>
        <dbReference type="Rhea" id="RHEA:14465"/>
        <dbReference type="ChEBI" id="CHEBI:15377"/>
        <dbReference type="ChEBI" id="CHEBI:43474"/>
        <dbReference type="ChEBI" id="CHEBI:57699"/>
        <dbReference type="ChEBI" id="CHEBI:57980"/>
        <dbReference type="EC" id="3.1.3.15"/>
    </reaction>
</comment>